<feature type="region of interest" description="Disordered" evidence="1">
    <location>
        <begin position="104"/>
        <end position="126"/>
    </location>
</feature>
<dbReference type="Proteomes" id="UP000030671">
    <property type="component" value="Unassembled WGS sequence"/>
</dbReference>
<organism evidence="2 3">
    <name type="scientific">Heterobasidion irregulare (strain TC 32-1)</name>
    <dbReference type="NCBI Taxonomy" id="747525"/>
    <lineage>
        <taxon>Eukaryota</taxon>
        <taxon>Fungi</taxon>
        <taxon>Dikarya</taxon>
        <taxon>Basidiomycota</taxon>
        <taxon>Agaricomycotina</taxon>
        <taxon>Agaricomycetes</taxon>
        <taxon>Russulales</taxon>
        <taxon>Bondarzewiaceae</taxon>
        <taxon>Heterobasidion</taxon>
        <taxon>Heterobasidion annosum species complex</taxon>
    </lineage>
</organism>
<dbReference type="InParanoid" id="W4K767"/>
<dbReference type="EMBL" id="KI925458">
    <property type="protein sequence ID" value="ETW81599.1"/>
    <property type="molecule type" value="Genomic_DNA"/>
</dbReference>
<sequence length="126" mass="13796">MRAELSPRLPHFQIPPFAVILQTPHPSALLPPRLPPSPPPIPILLLLPASSDKSPRLQINPSPAPPLHRGSPCVPPSPAQTKNRLQNQINAPRYNYMRMARGALRGTPSLDPPTRPRVVLKPHPAT</sequence>
<evidence type="ECO:0000313" key="2">
    <source>
        <dbReference type="EMBL" id="ETW81599.1"/>
    </source>
</evidence>
<dbReference type="RefSeq" id="XP_009546230.1">
    <property type="nucleotide sequence ID" value="XM_009547935.1"/>
</dbReference>
<protein>
    <submittedName>
        <fullName evidence="2">Uncharacterized protein</fullName>
    </submittedName>
</protein>
<name>W4K767_HETIT</name>
<dbReference type="HOGENOM" id="CLU_1981855_0_0_1"/>
<feature type="compositionally biased region" description="Polar residues" evidence="1">
    <location>
        <begin position="79"/>
        <end position="90"/>
    </location>
</feature>
<evidence type="ECO:0000256" key="1">
    <source>
        <dbReference type="SAM" id="MobiDB-lite"/>
    </source>
</evidence>
<gene>
    <name evidence="2" type="ORF">HETIRDRAFT_451347</name>
</gene>
<accession>W4K767</accession>
<dbReference type="GeneID" id="20676139"/>
<reference evidence="2 3" key="1">
    <citation type="journal article" date="2012" name="New Phytol.">
        <title>Insight into trade-off between wood decay and parasitism from the genome of a fungal forest pathogen.</title>
        <authorList>
            <person name="Olson A."/>
            <person name="Aerts A."/>
            <person name="Asiegbu F."/>
            <person name="Belbahri L."/>
            <person name="Bouzid O."/>
            <person name="Broberg A."/>
            <person name="Canback B."/>
            <person name="Coutinho P.M."/>
            <person name="Cullen D."/>
            <person name="Dalman K."/>
            <person name="Deflorio G."/>
            <person name="van Diepen L.T."/>
            <person name="Dunand C."/>
            <person name="Duplessis S."/>
            <person name="Durling M."/>
            <person name="Gonthier P."/>
            <person name="Grimwood J."/>
            <person name="Fossdal C.G."/>
            <person name="Hansson D."/>
            <person name="Henrissat B."/>
            <person name="Hietala A."/>
            <person name="Himmelstrand K."/>
            <person name="Hoffmeister D."/>
            <person name="Hogberg N."/>
            <person name="James T.Y."/>
            <person name="Karlsson M."/>
            <person name="Kohler A."/>
            <person name="Kues U."/>
            <person name="Lee Y.H."/>
            <person name="Lin Y.C."/>
            <person name="Lind M."/>
            <person name="Lindquist E."/>
            <person name="Lombard V."/>
            <person name="Lucas S."/>
            <person name="Lunden K."/>
            <person name="Morin E."/>
            <person name="Murat C."/>
            <person name="Park J."/>
            <person name="Raffaello T."/>
            <person name="Rouze P."/>
            <person name="Salamov A."/>
            <person name="Schmutz J."/>
            <person name="Solheim H."/>
            <person name="Stahlberg J."/>
            <person name="Velez H."/>
            <person name="de Vries R.P."/>
            <person name="Wiebenga A."/>
            <person name="Woodward S."/>
            <person name="Yakovlev I."/>
            <person name="Garbelotto M."/>
            <person name="Martin F."/>
            <person name="Grigoriev I.V."/>
            <person name="Stenlid J."/>
        </authorList>
    </citation>
    <scope>NUCLEOTIDE SEQUENCE [LARGE SCALE GENOMIC DNA]</scope>
    <source>
        <strain evidence="2 3">TC 32-1</strain>
    </source>
</reference>
<keyword evidence="3" id="KW-1185">Reference proteome</keyword>
<feature type="region of interest" description="Disordered" evidence="1">
    <location>
        <begin position="52"/>
        <end position="92"/>
    </location>
</feature>
<evidence type="ECO:0000313" key="3">
    <source>
        <dbReference type="Proteomes" id="UP000030671"/>
    </source>
</evidence>
<proteinExistence type="predicted"/>
<dbReference type="AlphaFoldDB" id="W4K767"/>
<dbReference type="KEGG" id="hir:HETIRDRAFT_451347"/>